<dbReference type="PANTHER" id="PTHR33930:SF2">
    <property type="entry name" value="BLR3452 PROTEIN"/>
    <property type="match status" value="1"/>
</dbReference>
<gene>
    <name evidence="2" type="ORF">DBV05_g12564</name>
</gene>
<dbReference type="AlphaFoldDB" id="A0A5N5CTT2"/>
<proteinExistence type="predicted"/>
<feature type="domain" description="Carboxymuconolactone decarboxylase-like" evidence="1">
    <location>
        <begin position="36"/>
        <end position="101"/>
    </location>
</feature>
<sequence length="205" mass="23282">MASSSNVRSGLEEQFVRELGKDALDEGWQDVFRASPELFKASLALRSVPRKKRHLPLKVQHLISIAVDSSSTHLYMPGIQAHIREAFKEGATMAEIVEVIELTSTLGIHACNIGVPLLVEVMKEEGIYDSHPTAGKPFDEHRKKLREEFTLKRGYWHQFWEDFLKLDPEFFEAYVDFSSIPWTKSVDGSENGVLEPKVILIYPSP</sequence>
<reference evidence="2 3" key="1">
    <citation type="journal article" date="2019" name="Sci. Rep.">
        <title>A multi-omics analysis of the grapevine pathogen Lasiodiplodia theobromae reveals that temperature affects the expression of virulence- and pathogenicity-related genes.</title>
        <authorList>
            <person name="Felix C."/>
            <person name="Meneses R."/>
            <person name="Goncalves M.F.M."/>
            <person name="Tilleman L."/>
            <person name="Duarte A.S."/>
            <person name="Jorrin-Novo J.V."/>
            <person name="Van de Peer Y."/>
            <person name="Deforce D."/>
            <person name="Van Nieuwerburgh F."/>
            <person name="Esteves A.C."/>
            <person name="Alves A."/>
        </authorList>
    </citation>
    <scope>NUCLEOTIDE SEQUENCE [LARGE SCALE GENOMIC DNA]</scope>
    <source>
        <strain evidence="2 3">LA-SOL3</strain>
    </source>
</reference>
<dbReference type="InterPro" id="IPR029032">
    <property type="entry name" value="AhpD-like"/>
</dbReference>
<dbReference type="SUPFAM" id="SSF69118">
    <property type="entry name" value="AhpD-like"/>
    <property type="match status" value="1"/>
</dbReference>
<accession>A0A5N5CTT2</accession>
<comment type="caution">
    <text evidence="2">The sequence shown here is derived from an EMBL/GenBank/DDBJ whole genome shotgun (WGS) entry which is preliminary data.</text>
</comment>
<dbReference type="InterPro" id="IPR003779">
    <property type="entry name" value="CMD-like"/>
</dbReference>
<organism evidence="2 3">
    <name type="scientific">Lasiodiplodia theobromae</name>
    <dbReference type="NCBI Taxonomy" id="45133"/>
    <lineage>
        <taxon>Eukaryota</taxon>
        <taxon>Fungi</taxon>
        <taxon>Dikarya</taxon>
        <taxon>Ascomycota</taxon>
        <taxon>Pezizomycotina</taxon>
        <taxon>Dothideomycetes</taxon>
        <taxon>Dothideomycetes incertae sedis</taxon>
        <taxon>Botryosphaeriales</taxon>
        <taxon>Botryosphaeriaceae</taxon>
        <taxon>Lasiodiplodia</taxon>
    </lineage>
</organism>
<dbReference type="GO" id="GO:0051920">
    <property type="term" value="F:peroxiredoxin activity"/>
    <property type="evidence" value="ECO:0007669"/>
    <property type="project" value="InterPro"/>
</dbReference>
<dbReference type="Proteomes" id="UP000325902">
    <property type="component" value="Unassembled WGS sequence"/>
</dbReference>
<evidence type="ECO:0000313" key="2">
    <source>
        <dbReference type="EMBL" id="KAB2568756.1"/>
    </source>
</evidence>
<protein>
    <recommendedName>
        <fullName evidence="1">Carboxymuconolactone decarboxylase-like domain-containing protein</fullName>
    </recommendedName>
</protein>
<dbReference type="OrthoDB" id="10250730at2759"/>
<dbReference type="EMBL" id="VCHE01000282">
    <property type="protein sequence ID" value="KAB2568756.1"/>
    <property type="molecule type" value="Genomic_DNA"/>
</dbReference>
<dbReference type="Pfam" id="PF02627">
    <property type="entry name" value="CMD"/>
    <property type="match status" value="1"/>
</dbReference>
<evidence type="ECO:0000313" key="3">
    <source>
        <dbReference type="Proteomes" id="UP000325902"/>
    </source>
</evidence>
<dbReference type="PANTHER" id="PTHR33930">
    <property type="entry name" value="ALKYL HYDROPEROXIDE REDUCTASE AHPD"/>
    <property type="match status" value="1"/>
</dbReference>
<evidence type="ECO:0000259" key="1">
    <source>
        <dbReference type="Pfam" id="PF02627"/>
    </source>
</evidence>
<dbReference type="Gene3D" id="1.20.1290.10">
    <property type="entry name" value="AhpD-like"/>
    <property type="match status" value="1"/>
</dbReference>
<name>A0A5N5CTT2_9PEZI</name>
<keyword evidence="3" id="KW-1185">Reference proteome</keyword>